<gene>
    <name evidence="2" type="ORF">MRATA1EN1_LOCUS16293</name>
</gene>
<protein>
    <submittedName>
        <fullName evidence="2">Uncharacterized protein</fullName>
    </submittedName>
</protein>
<evidence type="ECO:0000313" key="3">
    <source>
        <dbReference type="Proteomes" id="UP001176941"/>
    </source>
</evidence>
<reference evidence="2" key="1">
    <citation type="submission" date="2023-04" db="EMBL/GenBank/DDBJ databases">
        <authorList>
            <consortium name="ELIXIR-Norway"/>
        </authorList>
    </citation>
    <scope>NUCLEOTIDE SEQUENCE [LARGE SCALE GENOMIC DNA]</scope>
</reference>
<name>A0ABN8Z310_RANTA</name>
<organism evidence="2 3">
    <name type="scientific">Rangifer tarandus platyrhynchus</name>
    <name type="common">Svalbard reindeer</name>
    <dbReference type="NCBI Taxonomy" id="3082113"/>
    <lineage>
        <taxon>Eukaryota</taxon>
        <taxon>Metazoa</taxon>
        <taxon>Chordata</taxon>
        <taxon>Craniata</taxon>
        <taxon>Vertebrata</taxon>
        <taxon>Euteleostomi</taxon>
        <taxon>Mammalia</taxon>
        <taxon>Eutheria</taxon>
        <taxon>Laurasiatheria</taxon>
        <taxon>Artiodactyla</taxon>
        <taxon>Ruminantia</taxon>
        <taxon>Pecora</taxon>
        <taxon>Cervidae</taxon>
        <taxon>Odocoileinae</taxon>
        <taxon>Rangifer</taxon>
    </lineage>
</organism>
<dbReference type="EMBL" id="OX459962">
    <property type="protein sequence ID" value="CAI9167331.1"/>
    <property type="molecule type" value="Genomic_DNA"/>
</dbReference>
<evidence type="ECO:0000256" key="1">
    <source>
        <dbReference type="SAM" id="MobiDB-lite"/>
    </source>
</evidence>
<keyword evidence="3" id="KW-1185">Reference proteome</keyword>
<feature type="region of interest" description="Disordered" evidence="1">
    <location>
        <begin position="50"/>
        <end position="74"/>
    </location>
</feature>
<evidence type="ECO:0000313" key="2">
    <source>
        <dbReference type="EMBL" id="CAI9167331.1"/>
    </source>
</evidence>
<feature type="compositionally biased region" description="Polar residues" evidence="1">
    <location>
        <begin position="52"/>
        <end position="66"/>
    </location>
</feature>
<feature type="region of interest" description="Disordered" evidence="1">
    <location>
        <begin position="1"/>
        <end position="26"/>
    </location>
</feature>
<dbReference type="Proteomes" id="UP001176941">
    <property type="component" value="Chromosome 26"/>
</dbReference>
<sequence>MGFSRQEDWSGLPFPPPGDLPDPGVKPRWTSYHLSLQGSPKACSTHYFQGVSPPSTNRAQAGSAPNQMRPGVFRVGWPDEIKGDIKGREEGLLLGSFQERAEMQWSAPSTFREDECVNPWAR</sequence>
<proteinExistence type="predicted"/>
<accession>A0ABN8Z310</accession>